<organism evidence="5">
    <name type="scientific">bioreactor metagenome</name>
    <dbReference type="NCBI Taxonomy" id="1076179"/>
    <lineage>
        <taxon>unclassified sequences</taxon>
        <taxon>metagenomes</taxon>
        <taxon>ecological metagenomes</taxon>
    </lineage>
</organism>
<proteinExistence type="predicted"/>
<dbReference type="GO" id="GO:0005829">
    <property type="term" value="C:cytosol"/>
    <property type="evidence" value="ECO:0007669"/>
    <property type="project" value="TreeGrafter"/>
</dbReference>
<dbReference type="InterPro" id="IPR002545">
    <property type="entry name" value="CheW-lke_dom"/>
</dbReference>
<dbReference type="EMBL" id="VSSQ01112577">
    <property type="protein sequence ID" value="MPN49380.1"/>
    <property type="molecule type" value="Genomic_DNA"/>
</dbReference>
<dbReference type="AlphaFoldDB" id="A0A645IE31"/>
<dbReference type="PANTHER" id="PTHR22617">
    <property type="entry name" value="CHEMOTAXIS SENSOR HISTIDINE KINASE-RELATED"/>
    <property type="match status" value="1"/>
</dbReference>
<dbReference type="InterPro" id="IPR036061">
    <property type="entry name" value="CheW-like_dom_sf"/>
</dbReference>
<evidence type="ECO:0000256" key="2">
    <source>
        <dbReference type="ARBA" id="ARBA00021483"/>
    </source>
</evidence>
<evidence type="ECO:0000313" key="5">
    <source>
        <dbReference type="EMBL" id="MPN49380.1"/>
    </source>
</evidence>
<accession>A0A645IE31</accession>
<comment type="subcellular location">
    <subcellularLocation>
        <location evidence="1">Cytoplasm</location>
    </subcellularLocation>
</comment>
<dbReference type="Pfam" id="PF01584">
    <property type="entry name" value="CheW"/>
    <property type="match status" value="1"/>
</dbReference>
<dbReference type="PROSITE" id="PS50851">
    <property type="entry name" value="CHEW"/>
    <property type="match status" value="1"/>
</dbReference>
<dbReference type="GO" id="GO:0006935">
    <property type="term" value="P:chemotaxis"/>
    <property type="evidence" value="ECO:0007669"/>
    <property type="project" value="InterPro"/>
</dbReference>
<dbReference type="SMART" id="SM00260">
    <property type="entry name" value="CheW"/>
    <property type="match status" value="1"/>
</dbReference>
<dbReference type="Gene3D" id="2.30.30.40">
    <property type="entry name" value="SH3 Domains"/>
    <property type="match status" value="1"/>
</dbReference>
<comment type="caution">
    <text evidence="5">The sequence shown here is derived from an EMBL/GenBank/DDBJ whole genome shotgun (WGS) entry which is preliminary data.</text>
</comment>
<dbReference type="GO" id="GO:0007165">
    <property type="term" value="P:signal transduction"/>
    <property type="evidence" value="ECO:0007669"/>
    <property type="project" value="InterPro"/>
</dbReference>
<sequence>MADMLTGVAEIDDDAMKGRFLTFLIDKEIFGIEIRHVMEIVGIQKITEMPEMPDYIRGIINLRGKIIPIMDVRLRFKKPGKDYTDRTCVIVIDFDGTSFGLIVDSVSEVLAMREEDIAPPPEMGQGGHKYIRGIGKAGGSVKLLLDCQKLLTDEGAETLRAPA</sequence>
<dbReference type="Gene3D" id="2.40.50.180">
    <property type="entry name" value="CheA-289, Domain 4"/>
    <property type="match status" value="1"/>
</dbReference>
<dbReference type="InterPro" id="IPR039315">
    <property type="entry name" value="CheW"/>
</dbReference>
<evidence type="ECO:0000256" key="3">
    <source>
        <dbReference type="ARBA" id="ARBA00022490"/>
    </source>
</evidence>
<feature type="domain" description="CheW-like" evidence="4">
    <location>
        <begin position="17"/>
        <end position="156"/>
    </location>
</feature>
<reference evidence="5" key="1">
    <citation type="submission" date="2019-08" db="EMBL/GenBank/DDBJ databases">
        <authorList>
            <person name="Kucharzyk K."/>
            <person name="Murdoch R.W."/>
            <person name="Higgins S."/>
            <person name="Loffler F."/>
        </authorList>
    </citation>
    <scope>NUCLEOTIDE SEQUENCE</scope>
</reference>
<dbReference type="SUPFAM" id="SSF50341">
    <property type="entry name" value="CheW-like"/>
    <property type="match status" value="1"/>
</dbReference>
<evidence type="ECO:0000259" key="4">
    <source>
        <dbReference type="PROSITE" id="PS50851"/>
    </source>
</evidence>
<evidence type="ECO:0000256" key="1">
    <source>
        <dbReference type="ARBA" id="ARBA00004496"/>
    </source>
</evidence>
<keyword evidence="3" id="KW-0963">Cytoplasm</keyword>
<protein>
    <recommendedName>
        <fullName evidence="2">Chemotaxis protein CheW</fullName>
    </recommendedName>
</protein>
<gene>
    <name evidence="5" type="primary">cheW_48</name>
    <name evidence="5" type="ORF">SDC9_197000</name>
</gene>
<name>A0A645IE31_9ZZZZ</name>
<dbReference type="PANTHER" id="PTHR22617:SF45">
    <property type="entry name" value="CHEMOTAXIS PROTEIN CHEW"/>
    <property type="match status" value="1"/>
</dbReference>